<keyword evidence="2" id="KW-1185">Reference proteome</keyword>
<gene>
    <name evidence="1" type="ORF">VF724_14970</name>
</gene>
<dbReference type="Proteomes" id="UP001310386">
    <property type="component" value="Unassembled WGS sequence"/>
</dbReference>
<evidence type="ECO:0000313" key="2">
    <source>
        <dbReference type="Proteomes" id="UP001310386"/>
    </source>
</evidence>
<sequence length="124" mass="15180">MNERVHERQIEMWIYEYMVTLHLFKAIEWDRKHAASMKLSRIWEAFFEQLARSVEKRHVDVKRKLRRSGCRIVLEEVTEKRDVHMMYVYKGYEYHSTIMPAVLKGKCEEKLGEMLLNDWEIMEI</sequence>
<dbReference type="RefSeq" id="WP_371755080.1">
    <property type="nucleotide sequence ID" value="NZ_JAYJLD010000025.1"/>
</dbReference>
<accession>A0ABU5ZKB5</accession>
<dbReference type="Pfam" id="PF26325">
    <property type="entry name" value="YhjD"/>
    <property type="match status" value="1"/>
</dbReference>
<protein>
    <submittedName>
        <fullName evidence="1">Uncharacterized protein</fullName>
    </submittedName>
</protein>
<dbReference type="InterPro" id="IPR058600">
    <property type="entry name" value="YhjD-like"/>
</dbReference>
<name>A0ABU5ZKB5_9BACL</name>
<evidence type="ECO:0000313" key="1">
    <source>
        <dbReference type="EMBL" id="MEB3102957.1"/>
    </source>
</evidence>
<comment type="caution">
    <text evidence="1">The sequence shown here is derived from an EMBL/GenBank/DDBJ whole genome shotgun (WGS) entry which is preliminary data.</text>
</comment>
<dbReference type="EMBL" id="JAYJLD010000025">
    <property type="protein sequence ID" value="MEB3102957.1"/>
    <property type="molecule type" value="Genomic_DNA"/>
</dbReference>
<proteinExistence type="predicted"/>
<reference evidence="1" key="1">
    <citation type="submission" date="2023-12" db="EMBL/GenBank/DDBJ databases">
        <title>Fervidustalea candida gen. nov., sp. nov., a novel member of the family Paenibacillaceae isolated from a geothermal area.</title>
        <authorList>
            <person name="Li W.-J."/>
            <person name="Jiao J.-Y."/>
            <person name="Chen Y."/>
        </authorList>
    </citation>
    <scope>NUCLEOTIDE SEQUENCE</scope>
    <source>
        <strain evidence="1">SYSU GA230002</strain>
    </source>
</reference>
<organism evidence="1 2">
    <name type="scientific">Ferviditalea candida</name>
    <dbReference type="NCBI Taxonomy" id="3108399"/>
    <lineage>
        <taxon>Bacteria</taxon>
        <taxon>Bacillati</taxon>
        <taxon>Bacillota</taxon>
        <taxon>Bacilli</taxon>
        <taxon>Bacillales</taxon>
        <taxon>Paenibacillaceae</taxon>
        <taxon>Ferviditalea</taxon>
    </lineage>
</organism>